<organism evidence="1 2">
    <name type="scientific">Gordonia terrae C-6</name>
    <dbReference type="NCBI Taxonomy" id="1316928"/>
    <lineage>
        <taxon>Bacteria</taxon>
        <taxon>Bacillati</taxon>
        <taxon>Actinomycetota</taxon>
        <taxon>Actinomycetes</taxon>
        <taxon>Mycobacteriales</taxon>
        <taxon>Gordoniaceae</taxon>
        <taxon>Gordonia</taxon>
    </lineage>
</organism>
<dbReference type="EMBL" id="AQPW01000022">
    <property type="protein sequence ID" value="EON31599.1"/>
    <property type="molecule type" value="Genomic_DNA"/>
</dbReference>
<reference evidence="1 2" key="1">
    <citation type="journal article" date="2013" name="Genome Announc.">
        <title>Draft Genome Sequence of a Benzothiophene-Desulfurizing Bacterium, Gordona terrae Strain C-6.</title>
        <authorList>
            <person name="Wang W."/>
            <person name="Ma T."/>
            <person name="Ren Y."/>
            <person name="Li G."/>
        </authorList>
    </citation>
    <scope>NUCLEOTIDE SEQUENCE [LARGE SCALE GENOMIC DNA]</scope>
    <source>
        <strain evidence="1 2">C-6</strain>
    </source>
</reference>
<gene>
    <name evidence="1" type="ORF">GTC6_16505</name>
</gene>
<evidence type="ECO:0000313" key="2">
    <source>
        <dbReference type="Proteomes" id="UP000013569"/>
    </source>
</evidence>
<accession>R7Y7D2</accession>
<proteinExistence type="predicted"/>
<comment type="caution">
    <text evidence="1">The sequence shown here is derived from an EMBL/GenBank/DDBJ whole genome shotgun (WGS) entry which is preliminary data.</text>
</comment>
<evidence type="ECO:0008006" key="3">
    <source>
        <dbReference type="Google" id="ProtNLM"/>
    </source>
</evidence>
<dbReference type="PATRIC" id="fig|1316928.3.peg.3332"/>
<dbReference type="AlphaFoldDB" id="R7Y7D2"/>
<dbReference type="RefSeq" id="WP_010843703.1">
    <property type="nucleotide sequence ID" value="NZ_AQPW01000022.1"/>
</dbReference>
<dbReference type="OrthoDB" id="9804685at2"/>
<name>R7Y7D2_9ACTN</name>
<protein>
    <recommendedName>
        <fullName evidence="3">PRC-barrel domain-containing protein</fullName>
    </recommendedName>
</protein>
<evidence type="ECO:0000313" key="1">
    <source>
        <dbReference type="EMBL" id="EON31599.1"/>
    </source>
</evidence>
<sequence>MSSDDDRRLSRRTTIDLRLHLLDRQIHDRDGVPLGVVDDVEIDMPDDGPPRVSALLTGRALFYRLIGGGPHVSELDRIPFDRVRDIDVRVAIDDKQDDLELAWPERWCRDHIVARIPGSGQR</sequence>
<dbReference type="Proteomes" id="UP000013569">
    <property type="component" value="Unassembled WGS sequence"/>
</dbReference>